<dbReference type="InterPro" id="IPR002577">
    <property type="entry name" value="HTH_HxlR"/>
</dbReference>
<dbReference type="Pfam" id="PF01638">
    <property type="entry name" value="HxlR"/>
    <property type="match status" value="1"/>
</dbReference>
<dbReference type="PANTHER" id="PTHR33204:SF18">
    <property type="entry name" value="TRANSCRIPTIONAL REGULATORY PROTEIN"/>
    <property type="match status" value="1"/>
</dbReference>
<evidence type="ECO:0000313" key="6">
    <source>
        <dbReference type="EMBL" id="GAA3617947.1"/>
    </source>
</evidence>
<keyword evidence="3" id="KW-0804">Transcription</keyword>
<sequence>MVARTYGQLCGLALALDLVGDRWSLLIVRELLVRPAGARYTDLRDGLPGIATNLLADRLRDLEAAGVVRREEPRPPVATPVFRLTERGAELRPAVEALAIWGGGAVPAAPADGEFRSRWLVLPAEAMLADRRPAEPGVSIELRTGDEPVLIEVAGGAVHARTGRDADDPNPDLVISGPPKAVLGVISGKLPLGAAAGLGVRLGGEESVLSRVGLAESSAPTRFTPPDVAAHPPPEV</sequence>
<evidence type="ECO:0000259" key="5">
    <source>
        <dbReference type="PROSITE" id="PS51118"/>
    </source>
</evidence>
<keyword evidence="2" id="KW-0238">DNA-binding</keyword>
<evidence type="ECO:0000256" key="2">
    <source>
        <dbReference type="ARBA" id="ARBA00023125"/>
    </source>
</evidence>
<evidence type="ECO:0000256" key="3">
    <source>
        <dbReference type="ARBA" id="ARBA00023163"/>
    </source>
</evidence>
<keyword evidence="1" id="KW-0805">Transcription regulation</keyword>
<evidence type="ECO:0000256" key="4">
    <source>
        <dbReference type="SAM" id="MobiDB-lite"/>
    </source>
</evidence>
<dbReference type="PROSITE" id="PS51118">
    <property type="entry name" value="HTH_HXLR"/>
    <property type="match status" value="1"/>
</dbReference>
<accession>A0ABP6ZRJ6</accession>
<keyword evidence="7" id="KW-1185">Reference proteome</keyword>
<dbReference type="InterPro" id="IPR036390">
    <property type="entry name" value="WH_DNA-bd_sf"/>
</dbReference>
<name>A0ABP6ZRJ6_9ACTN</name>
<dbReference type="Gene3D" id="1.10.10.10">
    <property type="entry name" value="Winged helix-like DNA-binding domain superfamily/Winged helix DNA-binding domain"/>
    <property type="match status" value="1"/>
</dbReference>
<reference evidence="7" key="1">
    <citation type="journal article" date="2019" name="Int. J. Syst. Evol. Microbiol.">
        <title>The Global Catalogue of Microorganisms (GCM) 10K type strain sequencing project: providing services to taxonomists for standard genome sequencing and annotation.</title>
        <authorList>
            <consortium name="The Broad Institute Genomics Platform"/>
            <consortium name="The Broad Institute Genome Sequencing Center for Infectious Disease"/>
            <person name="Wu L."/>
            <person name="Ma J."/>
        </authorList>
    </citation>
    <scope>NUCLEOTIDE SEQUENCE [LARGE SCALE GENOMIC DNA]</scope>
    <source>
        <strain evidence="7">JCM 16929</strain>
    </source>
</reference>
<evidence type="ECO:0000256" key="1">
    <source>
        <dbReference type="ARBA" id="ARBA00023015"/>
    </source>
</evidence>
<dbReference type="RefSeq" id="WP_344804018.1">
    <property type="nucleotide sequence ID" value="NZ_BAABAB010000014.1"/>
</dbReference>
<dbReference type="EMBL" id="BAABAB010000014">
    <property type="protein sequence ID" value="GAA3617947.1"/>
    <property type="molecule type" value="Genomic_DNA"/>
</dbReference>
<gene>
    <name evidence="6" type="ORF">GCM10022236_20250</name>
</gene>
<dbReference type="InterPro" id="IPR036388">
    <property type="entry name" value="WH-like_DNA-bd_sf"/>
</dbReference>
<proteinExistence type="predicted"/>
<dbReference type="PANTHER" id="PTHR33204">
    <property type="entry name" value="TRANSCRIPTIONAL REGULATOR, MARR FAMILY"/>
    <property type="match status" value="1"/>
</dbReference>
<dbReference type="Proteomes" id="UP001501490">
    <property type="component" value="Unassembled WGS sequence"/>
</dbReference>
<evidence type="ECO:0000313" key="7">
    <source>
        <dbReference type="Proteomes" id="UP001501490"/>
    </source>
</evidence>
<comment type="caution">
    <text evidence="6">The sequence shown here is derived from an EMBL/GenBank/DDBJ whole genome shotgun (WGS) entry which is preliminary data.</text>
</comment>
<organism evidence="6 7">
    <name type="scientific">Microlunatus ginsengisoli</name>
    <dbReference type="NCBI Taxonomy" id="363863"/>
    <lineage>
        <taxon>Bacteria</taxon>
        <taxon>Bacillati</taxon>
        <taxon>Actinomycetota</taxon>
        <taxon>Actinomycetes</taxon>
        <taxon>Propionibacteriales</taxon>
        <taxon>Propionibacteriaceae</taxon>
        <taxon>Microlunatus</taxon>
    </lineage>
</organism>
<feature type="domain" description="HTH hxlR-type" evidence="5">
    <location>
        <begin position="10"/>
        <end position="110"/>
    </location>
</feature>
<protein>
    <submittedName>
        <fullName evidence="6">Helix-turn-helix domain-containing protein</fullName>
    </submittedName>
</protein>
<dbReference type="SUPFAM" id="SSF46785">
    <property type="entry name" value="Winged helix' DNA-binding domain"/>
    <property type="match status" value="1"/>
</dbReference>
<feature type="region of interest" description="Disordered" evidence="4">
    <location>
        <begin position="213"/>
        <end position="236"/>
    </location>
</feature>